<dbReference type="EC" id="1.14.11.55" evidence="10"/>
<gene>
    <name evidence="11" type="primary">thpD</name>
    <name evidence="11" type="ORF">ACH47X_11385</name>
</gene>
<evidence type="ECO:0000256" key="6">
    <source>
        <dbReference type="ARBA" id="ARBA00022964"/>
    </source>
</evidence>
<evidence type="ECO:0000256" key="3">
    <source>
        <dbReference type="ARBA" id="ARBA00007851"/>
    </source>
</evidence>
<comment type="similarity">
    <text evidence="3">Belongs to the PhyH family. EctD subfamily.</text>
</comment>
<evidence type="ECO:0000256" key="7">
    <source>
        <dbReference type="ARBA" id="ARBA00023002"/>
    </source>
</evidence>
<dbReference type="GO" id="GO:0016491">
    <property type="term" value="F:oxidoreductase activity"/>
    <property type="evidence" value="ECO:0007669"/>
    <property type="project" value="UniProtKB-KW"/>
</dbReference>
<dbReference type="Gene3D" id="2.60.120.620">
    <property type="entry name" value="q2cbj1_9rhob like domain"/>
    <property type="match status" value="1"/>
</dbReference>
<dbReference type="PANTHER" id="PTHR20883">
    <property type="entry name" value="PHYTANOYL-COA DIOXYGENASE DOMAIN CONTAINING 1"/>
    <property type="match status" value="1"/>
</dbReference>
<evidence type="ECO:0000256" key="8">
    <source>
        <dbReference type="ARBA" id="ARBA00023004"/>
    </source>
</evidence>
<comment type="cofactor">
    <cofactor evidence="1">
        <name>Fe(2+)</name>
        <dbReference type="ChEBI" id="CHEBI:29033"/>
    </cofactor>
</comment>
<dbReference type="NCBIfam" id="TIGR02408">
    <property type="entry name" value="ectoine_ThpD"/>
    <property type="match status" value="1"/>
</dbReference>
<keyword evidence="7 11" id="KW-0560">Oxidoreductase</keyword>
<name>A0ABW7XJM3_9MICO</name>
<keyword evidence="12" id="KW-1185">Reference proteome</keyword>
<dbReference type="EMBL" id="JBIRYI010000006">
    <property type="protein sequence ID" value="MFI2487506.1"/>
    <property type="molecule type" value="Genomic_DNA"/>
</dbReference>
<keyword evidence="5" id="KW-0479">Metal-binding</keyword>
<dbReference type="InterPro" id="IPR008775">
    <property type="entry name" value="Phytyl_CoA_dOase-like"/>
</dbReference>
<evidence type="ECO:0000256" key="9">
    <source>
        <dbReference type="ARBA" id="ARBA00049228"/>
    </source>
</evidence>
<evidence type="ECO:0000256" key="5">
    <source>
        <dbReference type="ARBA" id="ARBA00022723"/>
    </source>
</evidence>
<comment type="caution">
    <text evidence="11">The sequence shown here is derived from an EMBL/GenBank/DDBJ whole genome shotgun (WGS) entry which is preliminary data.</text>
</comment>
<evidence type="ECO:0000256" key="4">
    <source>
        <dbReference type="ARBA" id="ARBA00011738"/>
    </source>
</evidence>
<dbReference type="SUPFAM" id="SSF51197">
    <property type="entry name" value="Clavaminate synthase-like"/>
    <property type="match status" value="1"/>
</dbReference>
<evidence type="ECO:0000256" key="2">
    <source>
        <dbReference type="ARBA" id="ARBA00004063"/>
    </source>
</evidence>
<dbReference type="PANTHER" id="PTHR20883:SF48">
    <property type="entry name" value="ECTOINE DIOXYGENASE"/>
    <property type="match status" value="1"/>
</dbReference>
<comment type="function">
    <text evidence="2">Involved in the biosynthesis of 5-hydroxyectoine, called compatible solute, which helps organisms to survive extreme osmotic stress by acting as a highly soluble organic osmolyte. Catalyzes the 2-oxoglutarate-dependent selective hydroxylation of L-ectoine to yield (4S,5S)-5-hydroxyectoine.</text>
</comment>
<proteinExistence type="inferred from homology"/>
<comment type="catalytic activity">
    <reaction evidence="9">
        <text>L-ectoine + 2-oxoglutarate + O2 = 5-hydroxyectoine + succinate + CO2</text>
        <dbReference type="Rhea" id="RHEA:45740"/>
        <dbReference type="ChEBI" id="CHEBI:15379"/>
        <dbReference type="ChEBI" id="CHEBI:16526"/>
        <dbReference type="ChEBI" id="CHEBI:16810"/>
        <dbReference type="ChEBI" id="CHEBI:30031"/>
        <dbReference type="ChEBI" id="CHEBI:58515"/>
        <dbReference type="ChEBI" id="CHEBI:85413"/>
        <dbReference type="EC" id="1.14.11.55"/>
    </reaction>
</comment>
<organism evidence="11 12">
    <name type="scientific">Promicromonospora kroppenstedtii</name>
    <dbReference type="NCBI Taxonomy" id="440482"/>
    <lineage>
        <taxon>Bacteria</taxon>
        <taxon>Bacillati</taxon>
        <taxon>Actinomycetota</taxon>
        <taxon>Actinomycetes</taxon>
        <taxon>Micrococcales</taxon>
        <taxon>Promicromonosporaceae</taxon>
        <taxon>Promicromonospora</taxon>
    </lineage>
</organism>
<evidence type="ECO:0000313" key="12">
    <source>
        <dbReference type="Proteomes" id="UP001611580"/>
    </source>
</evidence>
<evidence type="ECO:0000256" key="10">
    <source>
        <dbReference type="NCBIfam" id="TIGR02408"/>
    </source>
</evidence>
<evidence type="ECO:0000256" key="1">
    <source>
        <dbReference type="ARBA" id="ARBA00001954"/>
    </source>
</evidence>
<keyword evidence="6" id="KW-0223">Dioxygenase</keyword>
<dbReference type="RefSeq" id="WP_397404292.1">
    <property type="nucleotide sequence ID" value="NZ_JBIRYI010000006.1"/>
</dbReference>
<comment type="subunit">
    <text evidence="4">Homodimer.</text>
</comment>
<evidence type="ECO:0000313" key="11">
    <source>
        <dbReference type="EMBL" id="MFI2487506.1"/>
    </source>
</evidence>
<dbReference type="InterPro" id="IPR012774">
    <property type="entry name" value="EctD"/>
</dbReference>
<reference evidence="11 12" key="1">
    <citation type="submission" date="2024-10" db="EMBL/GenBank/DDBJ databases">
        <title>The Natural Products Discovery Center: Release of the First 8490 Sequenced Strains for Exploring Actinobacteria Biosynthetic Diversity.</title>
        <authorList>
            <person name="Kalkreuter E."/>
            <person name="Kautsar S.A."/>
            <person name="Yang D."/>
            <person name="Bader C.D."/>
            <person name="Teijaro C.N."/>
            <person name="Fluegel L."/>
            <person name="Davis C.M."/>
            <person name="Simpson J.R."/>
            <person name="Lauterbach L."/>
            <person name="Steele A.D."/>
            <person name="Gui C."/>
            <person name="Meng S."/>
            <person name="Li G."/>
            <person name="Viehrig K."/>
            <person name="Ye F."/>
            <person name="Su P."/>
            <person name="Kiefer A.F."/>
            <person name="Nichols A."/>
            <person name="Cepeda A.J."/>
            <person name="Yan W."/>
            <person name="Fan B."/>
            <person name="Jiang Y."/>
            <person name="Adhikari A."/>
            <person name="Zheng C.-J."/>
            <person name="Schuster L."/>
            <person name="Cowan T.M."/>
            <person name="Smanski M.J."/>
            <person name="Chevrette M.G."/>
            <person name="De Carvalho L.P.S."/>
            <person name="Shen B."/>
        </authorList>
    </citation>
    <scope>NUCLEOTIDE SEQUENCE [LARGE SCALE GENOMIC DNA]</scope>
    <source>
        <strain evidence="11 12">NPDC019481</strain>
    </source>
</reference>
<accession>A0ABW7XJM3</accession>
<dbReference type="Pfam" id="PF05721">
    <property type="entry name" value="PhyH"/>
    <property type="match status" value="1"/>
</dbReference>
<keyword evidence="8" id="KW-0408">Iron</keyword>
<sequence length="298" mass="32508">MTAGFGGEDLYPTRVDGDAAELPRQDRVVWGGAADGPLDQGLLDGFDRDGYLVLENLITAEEVDGFRAELARLSADPVVRADERTIVEGSSQQVRTIFDVHRSSEVFARIARDPRVVGRARQILGSEVYIHQSRVNLKPGFGGGDFAWHSDFETWHAEDGLPRMRTVSVSISLTDNYSFNGPLMIMPGTHKTYVSCTGRTPNDNYRSSLVMQNAGTPDEDILTRMADVHGIDVLAGGAGSAVMFDCNCMHGSNGNISPYARSNIFLVYNSVENTAVEPFAAERARPDFLGSRDFTPVG</sequence>
<dbReference type="Proteomes" id="UP001611580">
    <property type="component" value="Unassembled WGS sequence"/>
</dbReference>
<protein>
    <recommendedName>
        <fullName evidence="10">Ectoine hydroxylase</fullName>
        <ecNumber evidence="10">1.14.11.55</ecNumber>
    </recommendedName>
</protein>